<protein>
    <submittedName>
        <fullName evidence="5">HMG (High mobility group) box protein</fullName>
    </submittedName>
</protein>
<dbReference type="OMA" id="WRERIKN"/>
<feature type="DNA-binding region" description="HMG box" evidence="2">
    <location>
        <begin position="23"/>
        <end position="93"/>
    </location>
</feature>
<accession>A0A023B5D3</accession>
<evidence type="ECO:0000313" key="6">
    <source>
        <dbReference type="Proteomes" id="UP000019763"/>
    </source>
</evidence>
<dbReference type="GO" id="GO:0003677">
    <property type="term" value="F:DNA binding"/>
    <property type="evidence" value="ECO:0007669"/>
    <property type="project" value="UniProtKB-UniRule"/>
</dbReference>
<keyword evidence="2" id="KW-0539">Nucleus</keyword>
<dbReference type="InterPro" id="IPR050342">
    <property type="entry name" value="HMGB"/>
</dbReference>
<sequence length="105" mass="11985">MAEKVEKVKKTTVKASRKSAPGPKRPMTAFFWFLQKRRPELIEERPELKKAVKEVAKLVGEEWSNMSPEQKSKWTDMAAEAKKRYAKDKAAFDAKEEASAAKDAE</sequence>
<evidence type="ECO:0000256" key="1">
    <source>
        <dbReference type="ARBA" id="ARBA00023125"/>
    </source>
</evidence>
<dbReference type="PROSITE" id="PS50118">
    <property type="entry name" value="HMG_BOX_2"/>
    <property type="match status" value="1"/>
</dbReference>
<keyword evidence="1 2" id="KW-0238">DNA-binding</keyword>
<dbReference type="Gene3D" id="1.10.30.10">
    <property type="entry name" value="High mobility group box domain"/>
    <property type="match status" value="1"/>
</dbReference>
<evidence type="ECO:0000313" key="5">
    <source>
        <dbReference type="EMBL" id="EZG59760.1"/>
    </source>
</evidence>
<dbReference type="PANTHER" id="PTHR48112:SF15">
    <property type="entry name" value="HMG BOX DOMAIN-CONTAINING PROTEIN"/>
    <property type="match status" value="1"/>
</dbReference>
<evidence type="ECO:0000256" key="3">
    <source>
        <dbReference type="SAM" id="MobiDB-lite"/>
    </source>
</evidence>
<dbReference type="SMART" id="SM00398">
    <property type="entry name" value="HMG"/>
    <property type="match status" value="1"/>
</dbReference>
<dbReference type="SUPFAM" id="SSF47095">
    <property type="entry name" value="HMG-box"/>
    <property type="match status" value="1"/>
</dbReference>
<dbReference type="Proteomes" id="UP000019763">
    <property type="component" value="Unassembled WGS sequence"/>
</dbReference>
<dbReference type="InterPro" id="IPR009071">
    <property type="entry name" value="HMG_box_dom"/>
</dbReference>
<gene>
    <name evidence="5" type="ORF">GNI_091770</name>
</gene>
<feature type="region of interest" description="Disordered" evidence="3">
    <location>
        <begin position="1"/>
        <end position="23"/>
    </location>
</feature>
<dbReference type="GO" id="GO:0005634">
    <property type="term" value="C:nucleus"/>
    <property type="evidence" value="ECO:0007669"/>
    <property type="project" value="UniProtKB-UniRule"/>
</dbReference>
<dbReference type="InterPro" id="IPR036910">
    <property type="entry name" value="HMG_box_dom_sf"/>
</dbReference>
<dbReference type="GeneID" id="22913288"/>
<dbReference type="RefSeq" id="XP_011130874.1">
    <property type="nucleotide sequence ID" value="XM_011132572.1"/>
</dbReference>
<reference evidence="5" key="1">
    <citation type="submission" date="2013-12" db="EMBL/GenBank/DDBJ databases">
        <authorList>
            <person name="Omoto C.K."/>
            <person name="Sibley D."/>
            <person name="Venepally P."/>
            <person name="Hadjithomas M."/>
            <person name="Karamycheva S."/>
            <person name="Brunk B."/>
            <person name="Roos D."/>
            <person name="Caler E."/>
            <person name="Lorenzi H."/>
        </authorList>
    </citation>
    <scope>NUCLEOTIDE SEQUENCE</scope>
</reference>
<proteinExistence type="predicted"/>
<dbReference type="EMBL" id="AFNH02000686">
    <property type="protein sequence ID" value="EZG59760.1"/>
    <property type="molecule type" value="Genomic_DNA"/>
</dbReference>
<dbReference type="VEuPathDB" id="CryptoDB:GNI_091770"/>
<evidence type="ECO:0000256" key="2">
    <source>
        <dbReference type="PROSITE-ProRule" id="PRU00267"/>
    </source>
</evidence>
<keyword evidence="6" id="KW-1185">Reference proteome</keyword>
<evidence type="ECO:0000259" key="4">
    <source>
        <dbReference type="PROSITE" id="PS50118"/>
    </source>
</evidence>
<dbReference type="PANTHER" id="PTHR48112">
    <property type="entry name" value="HIGH MOBILITY GROUP PROTEIN DSP1"/>
    <property type="match status" value="1"/>
</dbReference>
<name>A0A023B5D3_GRENI</name>
<comment type="caution">
    <text evidence="5">The sequence shown here is derived from an EMBL/GenBank/DDBJ whole genome shotgun (WGS) entry which is preliminary data.</text>
</comment>
<organism evidence="5 6">
    <name type="scientific">Gregarina niphandrodes</name>
    <name type="common">Septate eugregarine</name>
    <dbReference type="NCBI Taxonomy" id="110365"/>
    <lineage>
        <taxon>Eukaryota</taxon>
        <taxon>Sar</taxon>
        <taxon>Alveolata</taxon>
        <taxon>Apicomplexa</taxon>
        <taxon>Conoidasida</taxon>
        <taxon>Gregarinasina</taxon>
        <taxon>Eugregarinorida</taxon>
        <taxon>Gregarinidae</taxon>
        <taxon>Gregarina</taxon>
    </lineage>
</organism>
<feature type="domain" description="HMG box" evidence="4">
    <location>
        <begin position="23"/>
        <end position="93"/>
    </location>
</feature>
<dbReference type="AlphaFoldDB" id="A0A023B5D3"/>
<dbReference type="eggNOG" id="KOG0381">
    <property type="taxonomic scope" value="Eukaryota"/>
</dbReference>
<dbReference type="Pfam" id="PF00505">
    <property type="entry name" value="HMG_box"/>
    <property type="match status" value="1"/>
</dbReference>